<dbReference type="PROSITE" id="PS00893">
    <property type="entry name" value="NUDIX_BOX"/>
    <property type="match status" value="1"/>
</dbReference>
<dbReference type="Proteomes" id="UP000886786">
    <property type="component" value="Unassembled WGS sequence"/>
</dbReference>
<comment type="cofactor">
    <cofactor evidence="1">
        <name>Mg(2+)</name>
        <dbReference type="ChEBI" id="CHEBI:18420"/>
    </cofactor>
</comment>
<name>A0A9D1CZM6_9FIRM</name>
<evidence type="ECO:0000313" key="4">
    <source>
        <dbReference type="EMBL" id="HIQ91350.1"/>
    </source>
</evidence>
<gene>
    <name evidence="4" type="ORF">IAB27_07005</name>
</gene>
<dbReference type="PANTHER" id="PTHR43046">
    <property type="entry name" value="GDP-MANNOSE MANNOSYL HYDROLASE"/>
    <property type="match status" value="1"/>
</dbReference>
<dbReference type="SUPFAM" id="SSF55811">
    <property type="entry name" value="Nudix"/>
    <property type="match status" value="1"/>
</dbReference>
<evidence type="ECO:0000256" key="2">
    <source>
        <dbReference type="ARBA" id="ARBA00022801"/>
    </source>
</evidence>
<evidence type="ECO:0000259" key="3">
    <source>
        <dbReference type="PROSITE" id="PS51462"/>
    </source>
</evidence>
<comment type="caution">
    <text evidence="4">The sequence shown here is derived from an EMBL/GenBank/DDBJ whole genome shotgun (WGS) entry which is preliminary data.</text>
</comment>
<reference evidence="4" key="1">
    <citation type="submission" date="2020-10" db="EMBL/GenBank/DDBJ databases">
        <authorList>
            <person name="Gilroy R."/>
        </authorList>
    </citation>
    <scope>NUCLEOTIDE SEQUENCE</scope>
    <source>
        <strain evidence="4">CHK147-3167</strain>
    </source>
</reference>
<dbReference type="InterPro" id="IPR020084">
    <property type="entry name" value="NUDIX_hydrolase_CS"/>
</dbReference>
<dbReference type="Gene3D" id="3.90.79.10">
    <property type="entry name" value="Nucleoside Triphosphate Pyrophosphohydrolase"/>
    <property type="match status" value="1"/>
</dbReference>
<dbReference type="PANTHER" id="PTHR43046:SF14">
    <property type="entry name" value="MUTT_NUDIX FAMILY PROTEIN"/>
    <property type="match status" value="1"/>
</dbReference>
<dbReference type="PROSITE" id="PS51462">
    <property type="entry name" value="NUDIX"/>
    <property type="match status" value="1"/>
</dbReference>
<dbReference type="InterPro" id="IPR000086">
    <property type="entry name" value="NUDIX_hydrolase_dom"/>
</dbReference>
<dbReference type="GO" id="GO:0016787">
    <property type="term" value="F:hydrolase activity"/>
    <property type="evidence" value="ECO:0007669"/>
    <property type="project" value="UniProtKB-KW"/>
</dbReference>
<dbReference type="AlphaFoldDB" id="A0A9D1CZM6"/>
<protein>
    <submittedName>
        <fullName evidence="4">NUDIX domain-containing protein</fullName>
    </submittedName>
</protein>
<reference evidence="4" key="2">
    <citation type="journal article" date="2021" name="PeerJ">
        <title>Extensive microbial diversity within the chicken gut microbiome revealed by metagenomics and culture.</title>
        <authorList>
            <person name="Gilroy R."/>
            <person name="Ravi A."/>
            <person name="Getino M."/>
            <person name="Pursley I."/>
            <person name="Horton D.L."/>
            <person name="Alikhan N.F."/>
            <person name="Baker D."/>
            <person name="Gharbi K."/>
            <person name="Hall N."/>
            <person name="Watson M."/>
            <person name="Adriaenssens E.M."/>
            <person name="Foster-Nyarko E."/>
            <person name="Jarju S."/>
            <person name="Secka A."/>
            <person name="Antonio M."/>
            <person name="Oren A."/>
            <person name="Chaudhuri R.R."/>
            <person name="La Ragione R."/>
            <person name="Hildebrand F."/>
            <person name="Pallen M.J."/>
        </authorList>
    </citation>
    <scope>NUCLEOTIDE SEQUENCE</scope>
    <source>
        <strain evidence="4">CHK147-3167</strain>
    </source>
</reference>
<organism evidence="4 5">
    <name type="scientific">Candidatus Coprosoma intestinipullorum</name>
    <dbReference type="NCBI Taxonomy" id="2840752"/>
    <lineage>
        <taxon>Bacteria</taxon>
        <taxon>Bacillati</taxon>
        <taxon>Bacillota</taxon>
        <taxon>Bacillota incertae sedis</taxon>
        <taxon>Candidatus Coprosoma</taxon>
    </lineage>
</organism>
<evidence type="ECO:0000313" key="5">
    <source>
        <dbReference type="Proteomes" id="UP000886786"/>
    </source>
</evidence>
<dbReference type="CDD" id="cd04688">
    <property type="entry name" value="NUDIX_Hydrolase"/>
    <property type="match status" value="1"/>
</dbReference>
<dbReference type="EMBL" id="DVFV01000122">
    <property type="protein sequence ID" value="HIQ91350.1"/>
    <property type="molecule type" value="Genomic_DNA"/>
</dbReference>
<feature type="domain" description="Nudix hydrolase" evidence="3">
    <location>
        <begin position="12"/>
        <end position="153"/>
    </location>
</feature>
<accession>A0A9D1CZM6</accession>
<dbReference type="Pfam" id="PF00293">
    <property type="entry name" value="NUDIX"/>
    <property type="match status" value="1"/>
</dbReference>
<keyword evidence="2" id="KW-0378">Hydrolase</keyword>
<sequence>MRDIKFKEGDDLFNYRVAAIIENKGKYLFQIMPGDECFTLVGGRVRFMETSRDALIREVLEETGYDISRAEIKLSLIAENFFDYKDKNEVVHNVQTLLFVYKVDIDEDVIKEKSFVMKDKDDTTLNWVSYDEAKKAEILPETAKRILDDDCLKYELINDRQFS</sequence>
<evidence type="ECO:0000256" key="1">
    <source>
        <dbReference type="ARBA" id="ARBA00001946"/>
    </source>
</evidence>
<proteinExistence type="predicted"/>
<dbReference type="InterPro" id="IPR015797">
    <property type="entry name" value="NUDIX_hydrolase-like_dom_sf"/>
</dbReference>